<dbReference type="RefSeq" id="WP_329078543.1">
    <property type="nucleotide sequence ID" value="NZ_CP109389.1"/>
</dbReference>
<gene>
    <name evidence="2" type="ORF">OG442_26590</name>
</gene>
<evidence type="ECO:0000313" key="2">
    <source>
        <dbReference type="EMBL" id="WUX54833.1"/>
    </source>
</evidence>
<reference evidence="2" key="1">
    <citation type="submission" date="2022-10" db="EMBL/GenBank/DDBJ databases">
        <title>The complete genomes of actinobacterial strains from the NBC collection.</title>
        <authorList>
            <person name="Joergensen T.S."/>
            <person name="Alvarez Arevalo M."/>
            <person name="Sterndorff E.B."/>
            <person name="Faurdal D."/>
            <person name="Vuksanovic O."/>
            <person name="Mourched A.-S."/>
            <person name="Charusanti P."/>
            <person name="Shaw S."/>
            <person name="Blin K."/>
            <person name="Weber T."/>
        </authorList>
    </citation>
    <scope>NUCLEOTIDE SEQUENCE</scope>
    <source>
        <strain evidence="2">NBC_01432</strain>
    </source>
</reference>
<keyword evidence="1" id="KW-0472">Membrane</keyword>
<protein>
    <submittedName>
        <fullName evidence="2">Uncharacterized protein</fullName>
    </submittedName>
</protein>
<dbReference type="EMBL" id="CP109495">
    <property type="protein sequence ID" value="WUX54833.1"/>
    <property type="molecule type" value="Genomic_DNA"/>
</dbReference>
<keyword evidence="1" id="KW-0812">Transmembrane</keyword>
<keyword evidence="3" id="KW-1185">Reference proteome</keyword>
<sequence length="167" mass="18532">MRGDHDDEPIFIRRRGNPRYVYNARNPIGLALIVISVVVAAGYMYYLFDGSRWSESEWRDAVHEAARDLESEPQALSGGARYEYWIEDAIKATGVGPEHALIRVDAVQESDAAVDGGPTTDRGHDAFEVSTDDLETTYCVRVSPPLPRSSMSTRTVSLQVDVREGPC</sequence>
<dbReference type="Proteomes" id="UP001432209">
    <property type="component" value="Chromosome"/>
</dbReference>
<evidence type="ECO:0000256" key="1">
    <source>
        <dbReference type="SAM" id="Phobius"/>
    </source>
</evidence>
<evidence type="ECO:0000313" key="3">
    <source>
        <dbReference type="Proteomes" id="UP001432209"/>
    </source>
</evidence>
<organism evidence="2 3">
    <name type="scientific">Streptomyces niveus</name>
    <name type="common">Streptomyces spheroides</name>
    <dbReference type="NCBI Taxonomy" id="193462"/>
    <lineage>
        <taxon>Bacteria</taxon>
        <taxon>Bacillati</taxon>
        <taxon>Actinomycetota</taxon>
        <taxon>Actinomycetes</taxon>
        <taxon>Kitasatosporales</taxon>
        <taxon>Streptomycetaceae</taxon>
        <taxon>Streptomyces</taxon>
    </lineage>
</organism>
<keyword evidence="1" id="KW-1133">Transmembrane helix</keyword>
<accession>A0ABZ2ABT2</accession>
<feature type="transmembrane region" description="Helical" evidence="1">
    <location>
        <begin position="28"/>
        <end position="48"/>
    </location>
</feature>
<name>A0ABZ2ABT2_STRNV</name>
<proteinExistence type="predicted"/>